<dbReference type="VEuPathDB" id="FungiDB:EYZ11_011261"/>
<sequence>MHADIPKILLNPLRACLYLAILLAVQGASLGSRQSGVNAIISELKTVVSDLATFNATLNSFHGGLNGTLRAVQIQGQAQTLINDINKATATVKITPSLGTTDSVVLVNNVVNLQTPIYSTINNLISHKSAFQNAVLGVGSAGFLVKSDLNNLRIATANLGNAIVQRLVPDIQKLAPLVTGEINFHITRAIQAYSN</sequence>
<protein>
    <submittedName>
        <fullName evidence="3">Uncharacterized protein</fullName>
    </submittedName>
</protein>
<proteinExistence type="predicted"/>
<dbReference type="GeneID" id="54330879"/>
<name>A0A4S3J392_9EURO</name>
<evidence type="ECO:0000313" key="2">
    <source>
        <dbReference type="EMBL" id="KAA8643981.1"/>
    </source>
</evidence>
<evidence type="ECO:0000256" key="1">
    <source>
        <dbReference type="SAM" id="SignalP"/>
    </source>
</evidence>
<dbReference type="Pfam" id="PF12296">
    <property type="entry name" value="HsbA"/>
    <property type="match status" value="1"/>
</dbReference>
<feature type="chain" id="PRO_5036122061" evidence="1">
    <location>
        <begin position="32"/>
        <end position="195"/>
    </location>
</feature>
<accession>A0A4S3J392</accession>
<dbReference type="Proteomes" id="UP000324241">
    <property type="component" value="Unassembled WGS sequence"/>
</dbReference>
<comment type="caution">
    <text evidence="3">The sequence shown here is derived from an EMBL/GenBank/DDBJ whole genome shotgun (WGS) entry which is preliminary data.</text>
</comment>
<reference evidence="2 5" key="2">
    <citation type="submission" date="2019-08" db="EMBL/GenBank/DDBJ databases">
        <title>The genome sequence of a newly discovered highly antifungal drug resistant Aspergillus species, Aspergillus tanneri NIH 1004.</title>
        <authorList>
            <person name="Mounaud S."/>
            <person name="Singh I."/>
            <person name="Joardar V."/>
            <person name="Pakala S."/>
            <person name="Pakala S."/>
            <person name="Venepally P."/>
            <person name="Chung J.K."/>
            <person name="Losada L."/>
            <person name="Nierman W.C."/>
        </authorList>
    </citation>
    <scope>NUCLEOTIDE SEQUENCE [LARGE SCALE GENOMIC DNA]</scope>
    <source>
        <strain evidence="2 5">NIH1004</strain>
    </source>
</reference>
<dbReference type="AlphaFoldDB" id="A0A4S3J392"/>
<dbReference type="OrthoDB" id="3485059at2759"/>
<evidence type="ECO:0000313" key="3">
    <source>
        <dbReference type="EMBL" id="THC89286.1"/>
    </source>
</evidence>
<keyword evidence="4" id="KW-1185">Reference proteome</keyword>
<dbReference type="GO" id="GO:0005576">
    <property type="term" value="C:extracellular region"/>
    <property type="evidence" value="ECO:0007669"/>
    <property type="project" value="TreeGrafter"/>
</dbReference>
<dbReference type="InterPro" id="IPR021054">
    <property type="entry name" value="Cell_wall_mannoprotein_1"/>
</dbReference>
<dbReference type="PANTHER" id="PTHR38123:SF1">
    <property type="entry name" value="HYDROPHOBIC SURFACE BINDING PROTEIN"/>
    <property type="match status" value="1"/>
</dbReference>
<feature type="signal peptide" evidence="1">
    <location>
        <begin position="1"/>
        <end position="31"/>
    </location>
</feature>
<evidence type="ECO:0000313" key="5">
    <source>
        <dbReference type="Proteomes" id="UP000324241"/>
    </source>
</evidence>
<evidence type="ECO:0000313" key="4">
    <source>
        <dbReference type="Proteomes" id="UP000308092"/>
    </source>
</evidence>
<gene>
    <name evidence="2" type="ORF">ATNIH1004_008177</name>
    <name evidence="3" type="ORF">EYZ11_011261</name>
</gene>
<keyword evidence="1" id="KW-0732">Signal</keyword>
<dbReference type="EMBL" id="SOSA01000679">
    <property type="protein sequence ID" value="THC89286.1"/>
    <property type="molecule type" value="Genomic_DNA"/>
</dbReference>
<dbReference type="EMBL" id="QUQM01000006">
    <property type="protein sequence ID" value="KAA8643981.1"/>
    <property type="molecule type" value="Genomic_DNA"/>
</dbReference>
<dbReference type="RefSeq" id="XP_033423342.1">
    <property type="nucleotide sequence ID" value="XM_033572790.1"/>
</dbReference>
<organism evidence="3 4">
    <name type="scientific">Aspergillus tanneri</name>
    <dbReference type="NCBI Taxonomy" id="1220188"/>
    <lineage>
        <taxon>Eukaryota</taxon>
        <taxon>Fungi</taxon>
        <taxon>Dikarya</taxon>
        <taxon>Ascomycota</taxon>
        <taxon>Pezizomycotina</taxon>
        <taxon>Eurotiomycetes</taxon>
        <taxon>Eurotiomycetidae</taxon>
        <taxon>Eurotiales</taxon>
        <taxon>Aspergillaceae</taxon>
        <taxon>Aspergillus</taxon>
        <taxon>Aspergillus subgen. Circumdati</taxon>
    </lineage>
</organism>
<reference evidence="3 4" key="1">
    <citation type="submission" date="2019-03" db="EMBL/GenBank/DDBJ databases">
        <title>The genome sequence of a newly discovered highly antifungal drug resistant Aspergillus species, Aspergillus tanneri NIH 1004.</title>
        <authorList>
            <person name="Mounaud S."/>
            <person name="Singh I."/>
            <person name="Joardar V."/>
            <person name="Pakala S."/>
            <person name="Pakala S."/>
            <person name="Venepally P."/>
            <person name="Hoover J."/>
            <person name="Nierman W."/>
            <person name="Chung J."/>
            <person name="Losada L."/>
        </authorList>
    </citation>
    <scope>NUCLEOTIDE SEQUENCE [LARGE SCALE GENOMIC DNA]</scope>
    <source>
        <strain evidence="3 4">NIH1004</strain>
    </source>
</reference>
<dbReference type="Gene3D" id="1.20.1280.140">
    <property type="match status" value="1"/>
</dbReference>
<dbReference type="PANTHER" id="PTHR38123">
    <property type="entry name" value="CELL WALL SERINE-THREONINE-RICH GALACTOMANNOPROTEIN MP1 (AFU_ORTHOLOGUE AFUA_4G03240)"/>
    <property type="match status" value="1"/>
</dbReference>
<dbReference type="Proteomes" id="UP000308092">
    <property type="component" value="Unassembled WGS sequence"/>
</dbReference>